<comment type="caution">
    <text evidence="4">The sequence shown here is derived from an EMBL/GenBank/DDBJ whole genome shotgun (WGS) entry which is preliminary data.</text>
</comment>
<dbReference type="PANTHER" id="PTHR46771:SF5">
    <property type="entry name" value="DETERIN"/>
    <property type="match status" value="1"/>
</dbReference>
<dbReference type="Gene3D" id="1.10.1170.10">
    <property type="entry name" value="Inhibitor Of Apoptosis Protein (2mihbC-IAP-1), Chain A"/>
    <property type="match status" value="2"/>
</dbReference>
<sequence>MSFEDTTDQFITYESRLASFQKSAKKRGSAASGRGAKALGWPHKSITPASLARAGLFFNPTPQNPDNASCFLCHKGLDGWEANDDPLIEHLKHAPECGWAVVAAIEAEVGDYAQQDPDQPYMKEARKATFAGRWPHDSKKGWKCKTKQLVEAGWKYTPTEDSDDMATCTYCQLALDGWEPGDKPLDEHHNRSPDCPFFIMLEASQPAKKSSRSKAGRASKASRLSVQSVATIASETTSIIDSTAAMEDSVLTTSSTAQGGKKTKARKTTTKGRKTKAKKDAQAEEPEVSIGEESSLKPSRGRKRDSTAVEDVSVAVSEGPPGKKRATRTHDSMVINESTLEHEEDPDTTEAQAAKKGGKKKAARKPTSKSARDVSIASATSELATTTYEATPGTFPDDDEIERQLEADLERQLSEDDEITADSDSERLKTEREKVPKAEQLEYSRDYPMLNPEPVEPNEEEVEDELRALQAEMEVDELEAEPVPEPEQEVEAEPEVEHQELHVPKKGRKAGTRKASKQTKSKKAKTAPEPADEDEIQPKQTQAEEPIQDITQPEAEADVDEPLHEDSLASTDTVLKKSAASRSSAGKRSRGRPSRASVASHVSADELELVEAPAETPTEPTQEPVKRPRGRPSKASLASRASIGAEESQLSDAPPKRGRGRPSKKSLEARKSMEAAASQESTQPFTQPVEEPMQEDVEVYASEEQKEELESAHPSSAAEPLPSSPPPSSAHMANPPSTPGRVISPAPSARQAAISPSQSPQSSDAENQPPSSKQTSSANPKKVAIAPVASTPTRSSPMRSSPSKRNVIAGLRSTAPWTELDLEAIFGTPRNNSEKENGMERYLKQGQTLTSPEKQMTVQEWIFYNASEAEKKLKHECESIVHRFESEGTKAMRALEGLVVE</sequence>
<proteinExistence type="predicted"/>
<keyword evidence="2" id="KW-0862">Zinc</keyword>
<feature type="compositionally biased region" description="Low complexity" evidence="3">
    <location>
        <begin position="712"/>
        <end position="721"/>
    </location>
</feature>
<dbReference type="SMART" id="SM00384">
    <property type="entry name" value="AT_hook"/>
    <property type="match status" value="3"/>
</dbReference>
<dbReference type="CDD" id="cd00022">
    <property type="entry name" value="BIR"/>
    <property type="match status" value="2"/>
</dbReference>
<feature type="compositionally biased region" description="Basic residues" evidence="3">
    <location>
        <begin position="261"/>
        <end position="277"/>
    </location>
</feature>
<keyword evidence="5" id="KW-1185">Reference proteome</keyword>
<organism evidence="4 5">
    <name type="scientific">Fusarium tricinctum</name>
    <dbReference type="NCBI Taxonomy" id="61284"/>
    <lineage>
        <taxon>Eukaryota</taxon>
        <taxon>Fungi</taxon>
        <taxon>Dikarya</taxon>
        <taxon>Ascomycota</taxon>
        <taxon>Pezizomycotina</taxon>
        <taxon>Sordariomycetes</taxon>
        <taxon>Hypocreomycetidae</taxon>
        <taxon>Hypocreales</taxon>
        <taxon>Nectriaceae</taxon>
        <taxon>Fusarium</taxon>
        <taxon>Fusarium tricinctum species complex</taxon>
    </lineage>
</organism>
<keyword evidence="1" id="KW-0479">Metal-binding</keyword>
<dbReference type="AlphaFoldDB" id="A0A8K0RTS4"/>
<dbReference type="PRINTS" id="PR00929">
    <property type="entry name" value="ATHOOK"/>
</dbReference>
<dbReference type="SUPFAM" id="SSF57924">
    <property type="entry name" value="Inhibitor of apoptosis (IAP) repeat"/>
    <property type="match status" value="2"/>
</dbReference>
<dbReference type="GO" id="GO:0003677">
    <property type="term" value="F:DNA binding"/>
    <property type="evidence" value="ECO:0007669"/>
    <property type="project" value="InterPro"/>
</dbReference>
<dbReference type="SMART" id="SM00238">
    <property type="entry name" value="BIR"/>
    <property type="match status" value="2"/>
</dbReference>
<dbReference type="InterPro" id="IPR051190">
    <property type="entry name" value="Baculoviral_IAP"/>
</dbReference>
<name>A0A8K0RTS4_9HYPO</name>
<dbReference type="OrthoDB" id="2196114at2759"/>
<gene>
    <name evidence="4" type="ORF">BKA59DRAFT_482052</name>
</gene>
<evidence type="ECO:0000313" key="5">
    <source>
        <dbReference type="Proteomes" id="UP000813427"/>
    </source>
</evidence>
<dbReference type="Pfam" id="PF00653">
    <property type="entry name" value="BIR"/>
    <property type="match status" value="2"/>
</dbReference>
<evidence type="ECO:0000256" key="2">
    <source>
        <dbReference type="ARBA" id="ARBA00022833"/>
    </source>
</evidence>
<feature type="region of interest" description="Disordered" evidence="3">
    <location>
        <begin position="248"/>
        <end position="812"/>
    </location>
</feature>
<feature type="compositionally biased region" description="Basic and acidic residues" evidence="3">
    <location>
        <begin position="402"/>
        <end position="414"/>
    </location>
</feature>
<evidence type="ECO:0000256" key="3">
    <source>
        <dbReference type="SAM" id="MobiDB-lite"/>
    </source>
</evidence>
<accession>A0A8K0RTS4</accession>
<evidence type="ECO:0000313" key="4">
    <source>
        <dbReference type="EMBL" id="KAH7238388.1"/>
    </source>
</evidence>
<dbReference type="PROSITE" id="PS50143">
    <property type="entry name" value="BIR_REPEAT_2"/>
    <property type="match status" value="2"/>
</dbReference>
<evidence type="ECO:0000256" key="1">
    <source>
        <dbReference type="ARBA" id="ARBA00022723"/>
    </source>
</evidence>
<dbReference type="Pfam" id="PF02178">
    <property type="entry name" value="AT_hook"/>
    <property type="match status" value="3"/>
</dbReference>
<feature type="region of interest" description="Disordered" evidence="3">
    <location>
        <begin position="206"/>
        <end position="228"/>
    </location>
</feature>
<feature type="compositionally biased region" description="Basic residues" evidence="3">
    <location>
        <begin position="504"/>
        <end position="525"/>
    </location>
</feature>
<feature type="compositionally biased region" description="Basic residues" evidence="3">
    <location>
        <begin position="356"/>
        <end position="367"/>
    </location>
</feature>
<dbReference type="GO" id="GO:0046872">
    <property type="term" value="F:metal ion binding"/>
    <property type="evidence" value="ECO:0007669"/>
    <property type="project" value="UniProtKB-KW"/>
</dbReference>
<feature type="compositionally biased region" description="Low complexity" evidence="3">
    <location>
        <begin position="744"/>
        <end position="763"/>
    </location>
</feature>
<feature type="compositionally biased region" description="Polar residues" evidence="3">
    <location>
        <begin position="764"/>
        <end position="779"/>
    </location>
</feature>
<protein>
    <recommendedName>
        <fullName evidence="6">Protein bir1</fullName>
    </recommendedName>
</protein>
<feature type="compositionally biased region" description="Polar residues" evidence="3">
    <location>
        <begin position="377"/>
        <end position="389"/>
    </location>
</feature>
<evidence type="ECO:0008006" key="6">
    <source>
        <dbReference type="Google" id="ProtNLM"/>
    </source>
</evidence>
<feature type="compositionally biased region" description="Acidic residues" evidence="3">
    <location>
        <begin position="473"/>
        <end position="494"/>
    </location>
</feature>
<dbReference type="InterPro" id="IPR017956">
    <property type="entry name" value="AT_hook_DNA-bd_motif"/>
</dbReference>
<reference evidence="4" key="1">
    <citation type="journal article" date="2021" name="Nat. Commun.">
        <title>Genetic determinants of endophytism in the Arabidopsis root mycobiome.</title>
        <authorList>
            <person name="Mesny F."/>
            <person name="Miyauchi S."/>
            <person name="Thiergart T."/>
            <person name="Pickel B."/>
            <person name="Atanasova L."/>
            <person name="Karlsson M."/>
            <person name="Huettel B."/>
            <person name="Barry K.W."/>
            <person name="Haridas S."/>
            <person name="Chen C."/>
            <person name="Bauer D."/>
            <person name="Andreopoulos W."/>
            <person name="Pangilinan J."/>
            <person name="LaButti K."/>
            <person name="Riley R."/>
            <person name="Lipzen A."/>
            <person name="Clum A."/>
            <person name="Drula E."/>
            <person name="Henrissat B."/>
            <person name="Kohler A."/>
            <person name="Grigoriev I.V."/>
            <person name="Martin F.M."/>
            <person name="Hacquard S."/>
        </authorList>
    </citation>
    <scope>NUCLEOTIDE SEQUENCE</scope>
    <source>
        <strain evidence="4">MPI-SDFR-AT-0068</strain>
    </source>
</reference>
<dbReference type="InterPro" id="IPR001370">
    <property type="entry name" value="BIR_rpt"/>
</dbReference>
<dbReference type="PANTHER" id="PTHR46771">
    <property type="entry name" value="DETERIN"/>
    <property type="match status" value="1"/>
</dbReference>
<feature type="compositionally biased region" description="Low complexity" evidence="3">
    <location>
        <begin position="790"/>
        <end position="803"/>
    </location>
</feature>
<dbReference type="Proteomes" id="UP000813427">
    <property type="component" value="Unassembled WGS sequence"/>
</dbReference>
<dbReference type="EMBL" id="JAGPXF010000006">
    <property type="protein sequence ID" value="KAH7238388.1"/>
    <property type="molecule type" value="Genomic_DNA"/>
</dbReference>
<feature type="compositionally biased region" description="Basic and acidic residues" evidence="3">
    <location>
        <begin position="424"/>
        <end position="445"/>
    </location>
</feature>
<feature type="compositionally biased region" description="Low complexity" evidence="3">
    <location>
        <begin position="611"/>
        <end position="623"/>
    </location>
</feature>